<evidence type="ECO:0000256" key="2">
    <source>
        <dbReference type="SAM" id="Phobius"/>
    </source>
</evidence>
<feature type="region of interest" description="Disordered" evidence="1">
    <location>
        <begin position="240"/>
        <end position="329"/>
    </location>
</feature>
<keyword evidence="2" id="KW-1133">Transmembrane helix</keyword>
<feature type="region of interest" description="Disordered" evidence="1">
    <location>
        <begin position="456"/>
        <end position="563"/>
    </location>
</feature>
<evidence type="ECO:0000256" key="1">
    <source>
        <dbReference type="SAM" id="MobiDB-lite"/>
    </source>
</evidence>
<reference evidence="3 4" key="1">
    <citation type="submission" date="2021-06" db="EMBL/GenBank/DDBJ databases">
        <authorList>
            <person name="Palmer J.M."/>
        </authorList>
    </citation>
    <scope>NUCLEOTIDE SEQUENCE [LARGE SCALE GENOMIC DNA]</scope>
    <source>
        <strain evidence="3 4">MEX-2019</strain>
        <tissue evidence="3">Muscle</tissue>
    </source>
</reference>
<proteinExistence type="predicted"/>
<organism evidence="3 4">
    <name type="scientific">Crenichthys baileyi</name>
    <name type="common">White River springfish</name>
    <dbReference type="NCBI Taxonomy" id="28760"/>
    <lineage>
        <taxon>Eukaryota</taxon>
        <taxon>Metazoa</taxon>
        <taxon>Chordata</taxon>
        <taxon>Craniata</taxon>
        <taxon>Vertebrata</taxon>
        <taxon>Euteleostomi</taxon>
        <taxon>Actinopterygii</taxon>
        <taxon>Neopterygii</taxon>
        <taxon>Teleostei</taxon>
        <taxon>Neoteleostei</taxon>
        <taxon>Acanthomorphata</taxon>
        <taxon>Ovalentaria</taxon>
        <taxon>Atherinomorphae</taxon>
        <taxon>Cyprinodontiformes</taxon>
        <taxon>Goodeidae</taxon>
        <taxon>Crenichthys</taxon>
    </lineage>
</organism>
<comment type="caution">
    <text evidence="3">The sequence shown here is derived from an EMBL/GenBank/DDBJ whole genome shotgun (WGS) entry which is preliminary data.</text>
</comment>
<feature type="region of interest" description="Disordered" evidence="1">
    <location>
        <begin position="82"/>
        <end position="150"/>
    </location>
</feature>
<gene>
    <name evidence="3" type="ORF">CRENBAI_004129</name>
</gene>
<feature type="compositionally biased region" description="Polar residues" evidence="1">
    <location>
        <begin position="456"/>
        <end position="513"/>
    </location>
</feature>
<accession>A0AAV9QV49</accession>
<feature type="transmembrane region" description="Helical" evidence="2">
    <location>
        <begin position="602"/>
        <end position="623"/>
    </location>
</feature>
<feature type="compositionally biased region" description="Polar residues" evidence="1">
    <location>
        <begin position="1"/>
        <end position="25"/>
    </location>
</feature>
<name>A0AAV9QV49_9TELE</name>
<feature type="compositionally biased region" description="Polar residues" evidence="1">
    <location>
        <begin position="240"/>
        <end position="259"/>
    </location>
</feature>
<sequence length="687" mass="73717">MNSPSSCLHFGPTQNHIVTEGTSQKDQADRAQELLKRLRREEEDLRKMHGEEVEILPSPLLLQEMEEAGLILPTPVSPVLIPGRKRSGLPPAVSATSTFSHRRRPRRKHSIPAAATPAGLNLPAAASPEPSTSAAALPEPSTSAVAPAEPSKPAAITKLSVLEAARAEFPTFTVAVATYLASGTAPLFFLEQAKEEQKRCTVLNDLLIRLMDSPSLWKQKLKVLDQMKCWHAAKPLDSQQAAKPLDSQQAAKPLDSQQAAKPLDSQHAAKPLDSQHAAKPLDSQHAAKPLDSQHAAKPLDSQHATKPLDSQHAAKLTEPQPAAARSTEPLTQVPEFREGFEDEPPLTQVPEFREGFEDEPPLTQVPEFREGFEDELPLTLAKGQTDCAPGQTDCAPGQTDCAPGQTDCAPGQTDCAPGQTNWGQMDYVSGTTDLMTHYCLTFQPVSTPYTFQPVSTPDTLQPVSTPDTLQPVSTPDTLQPVSTPDTLQPVSTPDTLQPVSTPDTLQPVSTPDTLQPDYVAPEPQPDDTMPGSESDARARFSGSLRGSEPDARAKSSGSLPGSEPDARFKSLRILLHHATDLRDGCSFAAGLRINSHFAADHWTIGSFIAGLAAGLLAACILAADLRGACLFVGFVASGLRIIGLFAGFRHRKSEPRLTPQLERKEGGKSAGIPAEKCASFEACNTRR</sequence>
<feature type="compositionally biased region" description="Low complexity" evidence="1">
    <location>
        <begin position="122"/>
        <end position="144"/>
    </location>
</feature>
<feature type="compositionally biased region" description="Basic residues" evidence="1">
    <location>
        <begin position="100"/>
        <end position="110"/>
    </location>
</feature>
<protein>
    <submittedName>
        <fullName evidence="3">Uncharacterized protein</fullName>
    </submittedName>
</protein>
<feature type="transmembrane region" description="Helical" evidence="2">
    <location>
        <begin position="630"/>
        <end position="648"/>
    </location>
</feature>
<feature type="region of interest" description="Disordered" evidence="1">
    <location>
        <begin position="1"/>
        <end position="30"/>
    </location>
</feature>
<evidence type="ECO:0000313" key="3">
    <source>
        <dbReference type="EMBL" id="KAK5601093.1"/>
    </source>
</evidence>
<keyword evidence="2" id="KW-0472">Membrane</keyword>
<keyword evidence="4" id="KW-1185">Reference proteome</keyword>
<dbReference type="Proteomes" id="UP001311232">
    <property type="component" value="Unassembled WGS sequence"/>
</dbReference>
<keyword evidence="2" id="KW-0812">Transmembrane</keyword>
<dbReference type="EMBL" id="JAHHUM010002716">
    <property type="protein sequence ID" value="KAK5601093.1"/>
    <property type="molecule type" value="Genomic_DNA"/>
</dbReference>
<evidence type="ECO:0000313" key="4">
    <source>
        <dbReference type="Proteomes" id="UP001311232"/>
    </source>
</evidence>
<dbReference type="AlphaFoldDB" id="A0AAV9QV49"/>